<dbReference type="EMBL" id="CP116341">
    <property type="protein sequence ID" value="WOV85369.1"/>
    <property type="molecule type" value="Genomic_DNA"/>
</dbReference>
<name>A0ABZ0L299_9BACL</name>
<evidence type="ECO:0000313" key="4">
    <source>
        <dbReference type="Proteomes" id="UP001303532"/>
    </source>
</evidence>
<dbReference type="RefSeq" id="WP_323692982.1">
    <property type="nucleotide sequence ID" value="NZ_CP116341.1"/>
</dbReference>
<dbReference type="Pfam" id="PF13025">
    <property type="entry name" value="DUF3886"/>
    <property type="match status" value="1"/>
</dbReference>
<feature type="compositionally biased region" description="Basic and acidic residues" evidence="2">
    <location>
        <begin position="8"/>
        <end position="19"/>
    </location>
</feature>
<dbReference type="Proteomes" id="UP001303532">
    <property type="component" value="Chromosome"/>
</dbReference>
<evidence type="ECO:0000256" key="2">
    <source>
        <dbReference type="SAM" id="MobiDB-lite"/>
    </source>
</evidence>
<keyword evidence="4" id="KW-1185">Reference proteome</keyword>
<accession>A0ABZ0L299</accession>
<protein>
    <submittedName>
        <fullName evidence="3">YqkE family protein</fullName>
    </submittedName>
</protein>
<proteinExistence type="predicted"/>
<gene>
    <name evidence="3" type="ORF">PGH26_05380</name>
</gene>
<reference evidence="3 4" key="1">
    <citation type="submission" date="2023-01" db="EMBL/GenBank/DDBJ databases">
        <title>Sporosarcina sp. nov., isolated from Korean tranditional fermented seafood 'Jeotgal'.</title>
        <authorList>
            <person name="Yang A.-I."/>
        </authorList>
    </citation>
    <scope>NUCLEOTIDE SEQUENCE [LARGE SCALE GENOMIC DNA]</scope>
    <source>
        <strain evidence="3 4">B2O-1</strain>
    </source>
</reference>
<evidence type="ECO:0000256" key="1">
    <source>
        <dbReference type="SAM" id="Coils"/>
    </source>
</evidence>
<feature type="coiled-coil region" evidence="1">
    <location>
        <begin position="27"/>
        <end position="66"/>
    </location>
</feature>
<sequence>MAKKRNQQRSENKPKEDGALRLADSLGEDVLSKLKEAKLELSQAEAKAEEARQEQLIKEKKEREANKSFAELLDEYDGKTRKY</sequence>
<keyword evidence="1" id="KW-0175">Coiled coil</keyword>
<dbReference type="InterPro" id="IPR024980">
    <property type="entry name" value="DUF3886"/>
</dbReference>
<feature type="region of interest" description="Disordered" evidence="2">
    <location>
        <begin position="1"/>
        <end position="23"/>
    </location>
</feature>
<organism evidence="3 4">
    <name type="scientific">Sporosarcina jeotgali</name>
    <dbReference type="NCBI Taxonomy" id="3020056"/>
    <lineage>
        <taxon>Bacteria</taxon>
        <taxon>Bacillati</taxon>
        <taxon>Bacillota</taxon>
        <taxon>Bacilli</taxon>
        <taxon>Bacillales</taxon>
        <taxon>Caryophanaceae</taxon>
        <taxon>Sporosarcina</taxon>
    </lineage>
</organism>
<evidence type="ECO:0000313" key="3">
    <source>
        <dbReference type="EMBL" id="WOV85369.1"/>
    </source>
</evidence>